<protein>
    <recommendedName>
        <fullName evidence="3">RNase H type-1 domain-containing protein</fullName>
    </recommendedName>
</protein>
<dbReference type="Proteomes" id="UP000593561">
    <property type="component" value="Unassembled WGS sequence"/>
</dbReference>
<evidence type="ECO:0000313" key="1">
    <source>
        <dbReference type="EMBL" id="MBA0605477.1"/>
    </source>
</evidence>
<reference evidence="1 2" key="1">
    <citation type="journal article" date="2019" name="Genome Biol. Evol.">
        <title>Insights into the evolution of the New World diploid cottons (Gossypium, subgenus Houzingenia) based on genome sequencing.</title>
        <authorList>
            <person name="Grover C.E."/>
            <person name="Arick M.A. 2nd"/>
            <person name="Thrash A."/>
            <person name="Conover J.L."/>
            <person name="Sanders W.S."/>
            <person name="Peterson D.G."/>
            <person name="Frelichowski J.E."/>
            <person name="Scheffler J.A."/>
            <person name="Scheffler B.E."/>
            <person name="Wendel J.F."/>
        </authorList>
    </citation>
    <scope>NUCLEOTIDE SEQUENCE [LARGE SCALE GENOMIC DNA]</scope>
    <source>
        <strain evidence="1">27</strain>
        <tissue evidence="1">Leaf</tissue>
    </source>
</reference>
<accession>A0A7J8QV60</accession>
<dbReference type="AlphaFoldDB" id="A0A7J8QV60"/>
<name>A0A7J8QV60_GOSDV</name>
<keyword evidence="2" id="KW-1185">Reference proteome</keyword>
<evidence type="ECO:0000313" key="2">
    <source>
        <dbReference type="Proteomes" id="UP000593561"/>
    </source>
</evidence>
<organism evidence="1 2">
    <name type="scientific">Gossypium davidsonii</name>
    <name type="common">Davidson's cotton</name>
    <name type="synonym">Gossypium klotzschianum subsp. davidsonii</name>
    <dbReference type="NCBI Taxonomy" id="34287"/>
    <lineage>
        <taxon>Eukaryota</taxon>
        <taxon>Viridiplantae</taxon>
        <taxon>Streptophyta</taxon>
        <taxon>Embryophyta</taxon>
        <taxon>Tracheophyta</taxon>
        <taxon>Spermatophyta</taxon>
        <taxon>Magnoliopsida</taxon>
        <taxon>eudicotyledons</taxon>
        <taxon>Gunneridae</taxon>
        <taxon>Pentapetalae</taxon>
        <taxon>rosids</taxon>
        <taxon>malvids</taxon>
        <taxon>Malvales</taxon>
        <taxon>Malvaceae</taxon>
        <taxon>Malvoideae</taxon>
        <taxon>Gossypium</taxon>
    </lineage>
</organism>
<gene>
    <name evidence="1" type="ORF">Godav_018048</name>
</gene>
<dbReference type="EMBL" id="JABFAC010000001">
    <property type="protein sequence ID" value="MBA0605477.1"/>
    <property type="molecule type" value="Genomic_DNA"/>
</dbReference>
<proteinExistence type="predicted"/>
<sequence length="127" mass="14057">MKFNVAGVVMEDEAGCGGVLRDDIKVACALFFCAIEAMGSEMAEVIDIKIDLGLFISMGWPVKVPLVNESSLRFALEWLLEMNYFSWTLQNLFIGIDCGFNQLCRVQFAVTHWQDNGIADALAKASI</sequence>
<evidence type="ECO:0008006" key="3">
    <source>
        <dbReference type="Google" id="ProtNLM"/>
    </source>
</evidence>
<comment type="caution">
    <text evidence="1">The sequence shown here is derived from an EMBL/GenBank/DDBJ whole genome shotgun (WGS) entry which is preliminary data.</text>
</comment>
<feature type="non-terminal residue" evidence="1">
    <location>
        <position position="127"/>
    </location>
</feature>